<dbReference type="AlphaFoldDB" id="A0A1H9LG65"/>
<reference evidence="2 3" key="1">
    <citation type="submission" date="2016-10" db="EMBL/GenBank/DDBJ databases">
        <authorList>
            <person name="de Groot N.N."/>
        </authorList>
    </citation>
    <scope>NUCLEOTIDE SEQUENCE [LARGE SCALE GENOMIC DNA]</scope>
    <source>
        <strain evidence="2 3">A52C2</strain>
    </source>
</reference>
<dbReference type="GO" id="GO:0015297">
    <property type="term" value="F:antiporter activity"/>
    <property type="evidence" value="ECO:0007669"/>
    <property type="project" value="InterPro"/>
</dbReference>
<gene>
    <name evidence="2" type="ORF">SAMN05216548_11185</name>
</gene>
<dbReference type="Proteomes" id="UP000199647">
    <property type="component" value="Unassembled WGS sequence"/>
</dbReference>
<protein>
    <submittedName>
        <fullName evidence="2">Multicomponent Na+:H+ antiporter subunit G</fullName>
    </submittedName>
</protein>
<feature type="transmembrane region" description="Helical" evidence="1">
    <location>
        <begin position="6"/>
        <end position="27"/>
    </location>
</feature>
<dbReference type="GO" id="GO:0098662">
    <property type="term" value="P:inorganic cation transmembrane transport"/>
    <property type="evidence" value="ECO:0007669"/>
    <property type="project" value="InterPro"/>
</dbReference>
<proteinExistence type="predicted"/>
<keyword evidence="1" id="KW-0472">Membrane</keyword>
<name>A0A1H9LG65_9HYPH</name>
<dbReference type="RefSeq" id="WP_092497784.1">
    <property type="nucleotide sequence ID" value="NZ_FOFG01000011.1"/>
</dbReference>
<evidence type="ECO:0000313" key="2">
    <source>
        <dbReference type="EMBL" id="SER10370.1"/>
    </source>
</evidence>
<keyword evidence="1" id="KW-0812">Transmembrane</keyword>
<accession>A0A1H9LG65</accession>
<dbReference type="EMBL" id="FOFG01000011">
    <property type="protein sequence ID" value="SER10370.1"/>
    <property type="molecule type" value="Genomic_DNA"/>
</dbReference>
<dbReference type="Pfam" id="PF03334">
    <property type="entry name" value="PhaG_MnhG_YufB"/>
    <property type="match status" value="1"/>
</dbReference>
<evidence type="ECO:0000256" key="1">
    <source>
        <dbReference type="SAM" id="Phobius"/>
    </source>
</evidence>
<evidence type="ECO:0000313" key="3">
    <source>
        <dbReference type="Proteomes" id="UP000199647"/>
    </source>
</evidence>
<keyword evidence="3" id="KW-1185">Reference proteome</keyword>
<feature type="transmembrane region" description="Helical" evidence="1">
    <location>
        <begin position="66"/>
        <end position="87"/>
    </location>
</feature>
<dbReference type="InterPro" id="IPR005133">
    <property type="entry name" value="PhaG_MnhG_YufB"/>
</dbReference>
<feature type="transmembrane region" description="Helical" evidence="1">
    <location>
        <begin position="34"/>
        <end position="54"/>
    </location>
</feature>
<dbReference type="STRING" id="1855383.SAMN05216548_11185"/>
<sequence length="97" mass="10307">MTAILIDILLGLAVVSAWLGTAGLVLLRTSEDRLHAATFTTVAPGFLITVAVLLHQPFSALSLKQVLLFAASVVLGGILTHSIGRMLRIRDESTDRA</sequence>
<organism evidence="2 3">
    <name type="scientific">Faunimonas pinastri</name>
    <dbReference type="NCBI Taxonomy" id="1855383"/>
    <lineage>
        <taxon>Bacteria</taxon>
        <taxon>Pseudomonadati</taxon>
        <taxon>Pseudomonadota</taxon>
        <taxon>Alphaproteobacteria</taxon>
        <taxon>Hyphomicrobiales</taxon>
        <taxon>Afifellaceae</taxon>
        <taxon>Faunimonas</taxon>
    </lineage>
</organism>
<keyword evidence="1" id="KW-1133">Transmembrane helix</keyword>